<protein>
    <recommendedName>
        <fullName evidence="3">DUF559 domain-containing protein</fullName>
    </recommendedName>
</protein>
<dbReference type="EMBL" id="BAHC01000182">
    <property type="protein sequence ID" value="GAB92537.1"/>
    <property type="molecule type" value="Genomic_DNA"/>
</dbReference>
<accession>K6WK48</accession>
<comment type="caution">
    <text evidence="1">The sequence shown here is derived from an EMBL/GenBank/DDBJ whole genome shotgun (WGS) entry which is preliminary data.</text>
</comment>
<dbReference type="eggNOG" id="COG5340">
    <property type="taxonomic scope" value="Bacteria"/>
</dbReference>
<sequence length="330" mass="36709">MGWLSARLSVMAPTPDVARLQELLDDQDGVIARRQVIGCGFTVPYIRCRVRRREWATIYPGTYVDHTGPLTWRQRAWAAVLDAWPSALSHASAVGTAQDHGAGPIHIMVARHRRVTRRASVVVHYAARFDEQVLCDAHPPRQRVEEAALDMVALVSSEMRVVACLTEVLQARKTTAERLLVALQSRPRMRRRAFVEGVLRDARDGTCSVLEYGYLTRVERAHGLPRPHRQSPTGVGRKGFRDVDYPDWHVVVELDGRFGHDDVHARDQDMERDLDAAAGADRETLRIGWGQVFARACSTAVKIGKVLNRHGWPGAVASCPHCPSSDAGSP</sequence>
<reference evidence="1 2" key="1">
    <citation type="submission" date="2012-08" db="EMBL/GenBank/DDBJ databases">
        <title>Whole genome shotgun sequence of Gordonia rhizosphera NBRC 16068.</title>
        <authorList>
            <person name="Takarada H."/>
            <person name="Isaki S."/>
            <person name="Hosoyama A."/>
            <person name="Tsuchikane K."/>
            <person name="Katsumata H."/>
            <person name="Baba S."/>
            <person name="Ohji S."/>
            <person name="Yamazaki S."/>
            <person name="Fujita N."/>
        </authorList>
    </citation>
    <scope>NUCLEOTIDE SEQUENCE [LARGE SCALE GENOMIC DNA]</scope>
    <source>
        <strain evidence="1 2">NBRC 16068</strain>
    </source>
</reference>
<evidence type="ECO:0000313" key="1">
    <source>
        <dbReference type="EMBL" id="GAB92537.1"/>
    </source>
</evidence>
<evidence type="ECO:0000313" key="2">
    <source>
        <dbReference type="Proteomes" id="UP000008363"/>
    </source>
</evidence>
<name>K6WK48_9ACTN</name>
<dbReference type="AlphaFoldDB" id="K6WK48"/>
<proteinExistence type="predicted"/>
<keyword evidence="2" id="KW-1185">Reference proteome</keyword>
<dbReference type="STRING" id="1108045.GORHZ_182_00410"/>
<organism evidence="1 2">
    <name type="scientific">Gordonia rhizosphera NBRC 16068</name>
    <dbReference type="NCBI Taxonomy" id="1108045"/>
    <lineage>
        <taxon>Bacteria</taxon>
        <taxon>Bacillati</taxon>
        <taxon>Actinomycetota</taxon>
        <taxon>Actinomycetes</taxon>
        <taxon>Mycobacteriales</taxon>
        <taxon>Gordoniaceae</taxon>
        <taxon>Gordonia</taxon>
    </lineage>
</organism>
<gene>
    <name evidence="1" type="ORF">GORHZ_182_00410</name>
</gene>
<dbReference type="Proteomes" id="UP000008363">
    <property type="component" value="Unassembled WGS sequence"/>
</dbReference>
<evidence type="ECO:0008006" key="3">
    <source>
        <dbReference type="Google" id="ProtNLM"/>
    </source>
</evidence>